<dbReference type="GO" id="GO:0006355">
    <property type="term" value="P:regulation of DNA-templated transcription"/>
    <property type="evidence" value="ECO:0007669"/>
    <property type="project" value="InterPro"/>
</dbReference>
<dbReference type="InterPro" id="IPR036388">
    <property type="entry name" value="WH-like_DNA-bd_sf"/>
</dbReference>
<dbReference type="PANTHER" id="PTHR44688:SF16">
    <property type="entry name" value="DNA-BINDING TRANSCRIPTIONAL ACTIVATOR DEVR_DOSR"/>
    <property type="match status" value="1"/>
</dbReference>
<gene>
    <name evidence="5" type="ORF">JKP34_11360</name>
</gene>
<evidence type="ECO:0000256" key="1">
    <source>
        <dbReference type="ARBA" id="ARBA00023015"/>
    </source>
</evidence>
<accession>A0A937ANB8</accession>
<proteinExistence type="predicted"/>
<dbReference type="PROSITE" id="PS50043">
    <property type="entry name" value="HTH_LUXR_2"/>
    <property type="match status" value="1"/>
</dbReference>
<sequence length="112" mass="13438">MFVFSLRQPNIRTMSTTTLQRRDKLSSFAFKLKRIRKQEQFRLAHQQKFQCLTQREKEILQYLAEGYNNPQIGEMLYISRLTVEQHRKNIIRKLKAKSAVELFQFALAFNLV</sequence>
<dbReference type="CDD" id="cd06170">
    <property type="entry name" value="LuxR_C_like"/>
    <property type="match status" value="1"/>
</dbReference>
<evidence type="ECO:0000259" key="4">
    <source>
        <dbReference type="PROSITE" id="PS50043"/>
    </source>
</evidence>
<dbReference type="PANTHER" id="PTHR44688">
    <property type="entry name" value="DNA-BINDING TRANSCRIPTIONAL ACTIVATOR DEVR_DOSR"/>
    <property type="match status" value="1"/>
</dbReference>
<dbReference type="Pfam" id="PF00196">
    <property type="entry name" value="GerE"/>
    <property type="match status" value="1"/>
</dbReference>
<dbReference type="InterPro" id="IPR000792">
    <property type="entry name" value="Tscrpt_reg_LuxR_C"/>
</dbReference>
<evidence type="ECO:0000256" key="2">
    <source>
        <dbReference type="ARBA" id="ARBA00023125"/>
    </source>
</evidence>
<dbReference type="InterPro" id="IPR016032">
    <property type="entry name" value="Sig_transdc_resp-reg_C-effctor"/>
</dbReference>
<comment type="caution">
    <text evidence="5">The sequence shown here is derived from an EMBL/GenBank/DDBJ whole genome shotgun (WGS) entry which is preliminary data.</text>
</comment>
<dbReference type="Proteomes" id="UP000642920">
    <property type="component" value="Unassembled WGS sequence"/>
</dbReference>
<organism evidence="5 6">
    <name type="scientific">Marivirga atlantica</name>
    <dbReference type="NCBI Taxonomy" id="1548457"/>
    <lineage>
        <taxon>Bacteria</taxon>
        <taxon>Pseudomonadati</taxon>
        <taxon>Bacteroidota</taxon>
        <taxon>Cytophagia</taxon>
        <taxon>Cytophagales</taxon>
        <taxon>Marivirgaceae</taxon>
        <taxon>Marivirga</taxon>
    </lineage>
</organism>
<evidence type="ECO:0000256" key="3">
    <source>
        <dbReference type="ARBA" id="ARBA00023163"/>
    </source>
</evidence>
<dbReference type="AlphaFoldDB" id="A0A937ANB8"/>
<keyword evidence="6" id="KW-1185">Reference proteome</keyword>
<dbReference type="EMBL" id="JAERQG010000002">
    <property type="protein sequence ID" value="MBL0765852.1"/>
    <property type="molecule type" value="Genomic_DNA"/>
</dbReference>
<evidence type="ECO:0000313" key="5">
    <source>
        <dbReference type="EMBL" id="MBL0765852.1"/>
    </source>
</evidence>
<reference evidence="5" key="1">
    <citation type="submission" date="2021-01" db="EMBL/GenBank/DDBJ databases">
        <title>Marivirga sp. nov., isolated from intertidal surface sediments.</title>
        <authorList>
            <person name="Zhang M."/>
        </authorList>
    </citation>
    <scope>NUCLEOTIDE SEQUENCE</scope>
    <source>
        <strain evidence="5">SM1354</strain>
    </source>
</reference>
<keyword evidence="1" id="KW-0805">Transcription regulation</keyword>
<feature type="domain" description="HTH luxR-type" evidence="4">
    <location>
        <begin position="45"/>
        <end position="110"/>
    </location>
</feature>
<keyword evidence="3" id="KW-0804">Transcription</keyword>
<keyword evidence="2" id="KW-0238">DNA-binding</keyword>
<dbReference type="GO" id="GO:0003677">
    <property type="term" value="F:DNA binding"/>
    <property type="evidence" value="ECO:0007669"/>
    <property type="project" value="UniProtKB-KW"/>
</dbReference>
<dbReference type="Gene3D" id="1.10.10.10">
    <property type="entry name" value="Winged helix-like DNA-binding domain superfamily/Winged helix DNA-binding domain"/>
    <property type="match status" value="1"/>
</dbReference>
<protein>
    <submittedName>
        <fullName evidence="5">Response regulator transcription factor</fullName>
    </submittedName>
</protein>
<dbReference type="SUPFAM" id="SSF46894">
    <property type="entry name" value="C-terminal effector domain of the bipartite response regulators"/>
    <property type="match status" value="1"/>
</dbReference>
<evidence type="ECO:0000313" key="6">
    <source>
        <dbReference type="Proteomes" id="UP000642920"/>
    </source>
</evidence>
<dbReference type="PRINTS" id="PR00038">
    <property type="entry name" value="HTHLUXR"/>
</dbReference>
<name>A0A937ANB8_9BACT</name>
<dbReference type="SMART" id="SM00421">
    <property type="entry name" value="HTH_LUXR"/>
    <property type="match status" value="1"/>
</dbReference>
<dbReference type="PROSITE" id="PS00622">
    <property type="entry name" value="HTH_LUXR_1"/>
    <property type="match status" value="1"/>
</dbReference>